<keyword evidence="8" id="KW-0067">ATP-binding</keyword>
<evidence type="ECO:0000313" key="15">
    <source>
        <dbReference type="Proteomes" id="UP001595886"/>
    </source>
</evidence>
<evidence type="ECO:0000256" key="7">
    <source>
        <dbReference type="ARBA" id="ARBA00022777"/>
    </source>
</evidence>
<dbReference type="PANTHER" id="PTHR43071:SF1">
    <property type="entry name" value="2-AMINO-4-HYDROXY-6-HYDROXYMETHYLDIHYDROPTERIDINE PYROPHOSPHOKINASE"/>
    <property type="match status" value="1"/>
</dbReference>
<dbReference type="NCBIfam" id="TIGR01498">
    <property type="entry name" value="folK"/>
    <property type="match status" value="1"/>
</dbReference>
<dbReference type="InterPro" id="IPR000550">
    <property type="entry name" value="Hppk"/>
</dbReference>
<feature type="domain" description="7,8-dihydro-6-hydroxymethylpterin-pyrophosphokinase" evidence="13">
    <location>
        <begin position="94"/>
        <end position="105"/>
    </location>
</feature>
<evidence type="ECO:0000256" key="2">
    <source>
        <dbReference type="ARBA" id="ARBA00005810"/>
    </source>
</evidence>
<evidence type="ECO:0000313" key="14">
    <source>
        <dbReference type="EMBL" id="MFC4822324.1"/>
    </source>
</evidence>
<evidence type="ECO:0000256" key="3">
    <source>
        <dbReference type="ARBA" id="ARBA00013253"/>
    </source>
</evidence>
<comment type="pathway">
    <text evidence="1">Cofactor biosynthesis; tetrahydrofolate biosynthesis; 2-amino-4-hydroxy-6-hydroxymethyl-7,8-dihydropteridine diphosphate from 7,8-dihydroneopterin triphosphate: step 4/4.</text>
</comment>
<keyword evidence="9" id="KW-0289">Folate biosynthesis</keyword>
<proteinExistence type="inferred from homology"/>
<evidence type="ECO:0000256" key="11">
    <source>
        <dbReference type="ARBA" id="ARBA00029766"/>
    </source>
</evidence>
<dbReference type="SUPFAM" id="SSF55083">
    <property type="entry name" value="6-hydroxymethyl-7,8-dihydropterin pyrophosphokinase, HPPK"/>
    <property type="match status" value="1"/>
</dbReference>
<sequence>MANEPAATAYVGLGSNLEQPERHVRQALHALDAIAHTHLVRRSRLYRTPPWGRSDQPDFVNAVAQVATSLPARALLDTLLAVELEHGRRRDGTRWGPRTLDLDLLVYDDVQLAEPGLILPHPRIAERAFVLLPLAELAPDLAIPGAGRVRELLAAVDQGGCVALDESGA</sequence>
<dbReference type="PANTHER" id="PTHR43071">
    <property type="entry name" value="2-AMINO-4-HYDROXY-6-HYDROXYMETHYLDIHYDROPTERIDINE PYROPHOSPHOKINASE"/>
    <property type="match status" value="1"/>
</dbReference>
<gene>
    <name evidence="14" type="primary">folK</name>
    <name evidence="14" type="ORF">ACFO6Q_18510</name>
</gene>
<evidence type="ECO:0000256" key="1">
    <source>
        <dbReference type="ARBA" id="ARBA00005051"/>
    </source>
</evidence>
<keyword evidence="15" id="KW-1185">Reference proteome</keyword>
<evidence type="ECO:0000256" key="9">
    <source>
        <dbReference type="ARBA" id="ARBA00022909"/>
    </source>
</evidence>
<protein>
    <recommendedName>
        <fullName evidence="4">2-amino-4-hydroxy-6-hydroxymethyldihydropteridine pyrophosphokinase</fullName>
        <ecNumber evidence="3">2.7.6.3</ecNumber>
    </recommendedName>
    <alternativeName>
        <fullName evidence="11">6-hydroxymethyl-7,8-dihydropterin pyrophosphokinase</fullName>
    </alternativeName>
    <alternativeName>
        <fullName evidence="12">7,8-dihydro-6-hydroxymethylpterin-pyrophosphokinase</fullName>
    </alternativeName>
</protein>
<evidence type="ECO:0000256" key="5">
    <source>
        <dbReference type="ARBA" id="ARBA00022679"/>
    </source>
</evidence>
<accession>A0ABV9R0W3</accession>
<name>A0ABV9R0W3_9GAMM</name>
<evidence type="ECO:0000256" key="8">
    <source>
        <dbReference type="ARBA" id="ARBA00022840"/>
    </source>
</evidence>
<reference evidence="15" key="1">
    <citation type="journal article" date="2019" name="Int. J. Syst. Evol. Microbiol.">
        <title>The Global Catalogue of Microorganisms (GCM) 10K type strain sequencing project: providing services to taxonomists for standard genome sequencing and annotation.</title>
        <authorList>
            <consortium name="The Broad Institute Genomics Platform"/>
            <consortium name="The Broad Institute Genome Sequencing Center for Infectious Disease"/>
            <person name="Wu L."/>
            <person name="Ma J."/>
        </authorList>
    </citation>
    <scope>NUCLEOTIDE SEQUENCE [LARGE SCALE GENOMIC DNA]</scope>
    <source>
        <strain evidence="15">CCUG 30340</strain>
    </source>
</reference>
<dbReference type="EMBL" id="JBHSHD010000016">
    <property type="protein sequence ID" value="MFC4822324.1"/>
    <property type="molecule type" value="Genomic_DNA"/>
</dbReference>
<dbReference type="Proteomes" id="UP001595886">
    <property type="component" value="Unassembled WGS sequence"/>
</dbReference>
<comment type="function">
    <text evidence="10">Catalyzes the transfer of pyrophosphate from adenosine triphosphate (ATP) to 6-hydroxymethyl-7,8-dihydropterin, an enzymatic step in folate biosynthesis pathway.</text>
</comment>
<comment type="caution">
    <text evidence="14">The sequence shown here is derived from an EMBL/GenBank/DDBJ whole genome shotgun (WGS) entry which is preliminary data.</text>
</comment>
<evidence type="ECO:0000256" key="10">
    <source>
        <dbReference type="ARBA" id="ARBA00029409"/>
    </source>
</evidence>
<keyword evidence="5 14" id="KW-0808">Transferase</keyword>
<evidence type="ECO:0000259" key="13">
    <source>
        <dbReference type="PROSITE" id="PS00794"/>
    </source>
</evidence>
<evidence type="ECO:0000256" key="12">
    <source>
        <dbReference type="ARBA" id="ARBA00033413"/>
    </source>
</evidence>
<dbReference type="PROSITE" id="PS00794">
    <property type="entry name" value="HPPK"/>
    <property type="match status" value="1"/>
</dbReference>
<evidence type="ECO:0000256" key="6">
    <source>
        <dbReference type="ARBA" id="ARBA00022741"/>
    </source>
</evidence>
<comment type="similarity">
    <text evidence="2">Belongs to the HPPK family.</text>
</comment>
<keyword evidence="6" id="KW-0547">Nucleotide-binding</keyword>
<keyword evidence="7" id="KW-0418">Kinase</keyword>
<dbReference type="Gene3D" id="3.30.70.560">
    <property type="entry name" value="7,8-Dihydro-6-hydroxymethylpterin-pyrophosphokinase HPPK"/>
    <property type="match status" value="1"/>
</dbReference>
<dbReference type="CDD" id="cd00483">
    <property type="entry name" value="HPPK"/>
    <property type="match status" value="1"/>
</dbReference>
<dbReference type="GO" id="GO:0003848">
    <property type="term" value="F:2-amino-4-hydroxy-6-hydroxymethyldihydropteridine diphosphokinase activity"/>
    <property type="evidence" value="ECO:0007669"/>
    <property type="project" value="UniProtKB-EC"/>
</dbReference>
<organism evidence="14 15">
    <name type="scientific">Dokdonella ginsengisoli</name>
    <dbReference type="NCBI Taxonomy" id="363846"/>
    <lineage>
        <taxon>Bacteria</taxon>
        <taxon>Pseudomonadati</taxon>
        <taxon>Pseudomonadota</taxon>
        <taxon>Gammaproteobacteria</taxon>
        <taxon>Lysobacterales</taxon>
        <taxon>Rhodanobacteraceae</taxon>
        <taxon>Dokdonella</taxon>
    </lineage>
</organism>
<dbReference type="InterPro" id="IPR035907">
    <property type="entry name" value="Hppk_sf"/>
</dbReference>
<dbReference type="RefSeq" id="WP_380022603.1">
    <property type="nucleotide sequence ID" value="NZ_JBHSHD010000016.1"/>
</dbReference>
<dbReference type="EC" id="2.7.6.3" evidence="3"/>
<evidence type="ECO:0000256" key="4">
    <source>
        <dbReference type="ARBA" id="ARBA00016218"/>
    </source>
</evidence>
<dbReference type="Pfam" id="PF01288">
    <property type="entry name" value="HPPK"/>
    <property type="match status" value="1"/>
</dbReference>